<gene>
    <name evidence="2" type="ORF">Vbra_9875</name>
</gene>
<dbReference type="Proteomes" id="UP000041254">
    <property type="component" value="Unassembled WGS sequence"/>
</dbReference>
<evidence type="ECO:0000313" key="2">
    <source>
        <dbReference type="EMBL" id="CEM26467.1"/>
    </source>
</evidence>
<dbReference type="AlphaFoldDB" id="A0A0G4GBH0"/>
<keyword evidence="1" id="KW-0812">Transmembrane</keyword>
<feature type="transmembrane region" description="Helical" evidence="1">
    <location>
        <begin position="103"/>
        <end position="124"/>
    </location>
</feature>
<name>A0A0G4GBH0_VITBC</name>
<organism evidence="2 3">
    <name type="scientific">Vitrella brassicaformis (strain CCMP3155)</name>
    <dbReference type="NCBI Taxonomy" id="1169540"/>
    <lineage>
        <taxon>Eukaryota</taxon>
        <taxon>Sar</taxon>
        <taxon>Alveolata</taxon>
        <taxon>Colpodellida</taxon>
        <taxon>Vitrellaceae</taxon>
        <taxon>Vitrella</taxon>
    </lineage>
</organism>
<keyword evidence="3" id="KW-1185">Reference proteome</keyword>
<feature type="transmembrane region" description="Helical" evidence="1">
    <location>
        <begin position="42"/>
        <end position="62"/>
    </location>
</feature>
<accession>A0A0G4GBH0</accession>
<protein>
    <submittedName>
        <fullName evidence="2">Uncharacterized protein</fullName>
    </submittedName>
</protein>
<evidence type="ECO:0000313" key="3">
    <source>
        <dbReference type="Proteomes" id="UP000041254"/>
    </source>
</evidence>
<feature type="transmembrane region" description="Helical" evidence="1">
    <location>
        <begin position="6"/>
        <end position="30"/>
    </location>
</feature>
<reference evidence="2 3" key="1">
    <citation type="submission" date="2014-11" db="EMBL/GenBank/DDBJ databases">
        <authorList>
            <person name="Zhu J."/>
            <person name="Qi W."/>
            <person name="Song R."/>
        </authorList>
    </citation>
    <scope>NUCLEOTIDE SEQUENCE [LARGE SCALE GENOMIC DNA]</scope>
</reference>
<sequence>MAVADLIASGLAEIVFAVVVVGLIMWLPYVDCGPKHNSGHMLMCQFAMAIHGILQCLLSLALPDGLWYYGGSWFLVIFCILSWVVPLRFFFESFSDKLRGKKWWLFLMFFCFIILSIQYVWIFIEFMRR</sequence>
<evidence type="ECO:0000256" key="1">
    <source>
        <dbReference type="SAM" id="Phobius"/>
    </source>
</evidence>
<keyword evidence="1" id="KW-0472">Membrane</keyword>
<dbReference type="InParanoid" id="A0A0G4GBH0"/>
<feature type="transmembrane region" description="Helical" evidence="1">
    <location>
        <begin position="68"/>
        <end position="91"/>
    </location>
</feature>
<dbReference type="EMBL" id="CDMY01000616">
    <property type="protein sequence ID" value="CEM26467.1"/>
    <property type="molecule type" value="Genomic_DNA"/>
</dbReference>
<proteinExistence type="predicted"/>
<keyword evidence="1" id="KW-1133">Transmembrane helix</keyword>
<dbReference type="VEuPathDB" id="CryptoDB:Vbra_9875"/>